<dbReference type="SUPFAM" id="SSF47336">
    <property type="entry name" value="ACP-like"/>
    <property type="match status" value="1"/>
</dbReference>
<dbReference type="InterPro" id="IPR036736">
    <property type="entry name" value="ACP-like_sf"/>
</dbReference>
<dbReference type="Pfam" id="PF00550">
    <property type="entry name" value="PP-binding"/>
    <property type="match status" value="1"/>
</dbReference>
<evidence type="ECO:0000259" key="1">
    <source>
        <dbReference type="PROSITE" id="PS50075"/>
    </source>
</evidence>
<organism evidence="2 3">
    <name type="scientific">Actinocatenispora thailandica</name>
    <dbReference type="NCBI Taxonomy" id="227318"/>
    <lineage>
        <taxon>Bacteria</taxon>
        <taxon>Bacillati</taxon>
        <taxon>Actinomycetota</taxon>
        <taxon>Actinomycetes</taxon>
        <taxon>Micromonosporales</taxon>
        <taxon>Micromonosporaceae</taxon>
        <taxon>Actinocatenispora</taxon>
    </lineage>
</organism>
<protein>
    <recommendedName>
        <fullName evidence="1">Carrier domain-containing protein</fullName>
    </recommendedName>
</protein>
<evidence type="ECO:0000313" key="2">
    <source>
        <dbReference type="EMBL" id="BCJ33411.1"/>
    </source>
</evidence>
<dbReference type="InterPro" id="IPR009081">
    <property type="entry name" value="PP-bd_ACP"/>
</dbReference>
<dbReference type="KEGG" id="atl:Athai_09140"/>
<name>A0A7R7HVC2_9ACTN</name>
<proteinExistence type="predicted"/>
<dbReference type="Proteomes" id="UP000611640">
    <property type="component" value="Chromosome"/>
</dbReference>
<dbReference type="RefSeq" id="WP_239156718.1">
    <property type="nucleotide sequence ID" value="NZ_AP023355.1"/>
</dbReference>
<dbReference type="AlphaFoldDB" id="A0A7R7HVC2"/>
<dbReference type="Gene3D" id="1.10.1200.10">
    <property type="entry name" value="ACP-like"/>
    <property type="match status" value="1"/>
</dbReference>
<dbReference type="EMBL" id="AP023355">
    <property type="protein sequence ID" value="BCJ33411.1"/>
    <property type="molecule type" value="Genomic_DNA"/>
</dbReference>
<sequence>MNTHDARQAVLDSLLMIAPEADPQRIDPDDPLREAAGLDSLDFLSFVENLSTRTGTRIEESDYDDLATIADATAFVQRAA</sequence>
<feature type="domain" description="Carrier" evidence="1">
    <location>
        <begin position="1"/>
        <end position="80"/>
    </location>
</feature>
<reference evidence="2 3" key="1">
    <citation type="submission" date="2020-08" db="EMBL/GenBank/DDBJ databases">
        <title>Whole genome shotgun sequence of Actinocatenispora thailandica NBRC 105041.</title>
        <authorList>
            <person name="Komaki H."/>
            <person name="Tamura T."/>
        </authorList>
    </citation>
    <scope>NUCLEOTIDE SEQUENCE [LARGE SCALE GENOMIC DNA]</scope>
    <source>
        <strain evidence="2 3">NBRC 105041</strain>
    </source>
</reference>
<dbReference type="PROSITE" id="PS50075">
    <property type="entry name" value="CARRIER"/>
    <property type="match status" value="1"/>
</dbReference>
<accession>A0A7R7HVC2</accession>
<gene>
    <name evidence="2" type="ORF">Athai_09140</name>
</gene>
<keyword evidence="3" id="KW-1185">Reference proteome</keyword>
<evidence type="ECO:0000313" key="3">
    <source>
        <dbReference type="Proteomes" id="UP000611640"/>
    </source>
</evidence>